<protein>
    <submittedName>
        <fullName evidence="1">Phage transcriptional regulator, AlpA (Modular protein)</fullName>
    </submittedName>
</protein>
<sequence length="88" mass="10372">MRNNNTNQQRTEFYEQSFVKNEAASRRFIRLPEVLKRVGLSRARMYGLINAGRFPKQVRIGLRSIAFIESEIEAWMDRVIADSRNESH</sequence>
<accession>A0A0B6X8D3</accession>
<dbReference type="PANTHER" id="PTHR36154:SF1">
    <property type="entry name" value="DNA-BINDING TRANSCRIPTIONAL ACTIVATOR ALPA"/>
    <property type="match status" value="1"/>
</dbReference>
<dbReference type="Gene3D" id="1.10.238.160">
    <property type="match status" value="1"/>
</dbReference>
<dbReference type="KEGG" id="xbv:XBW1_2433"/>
<dbReference type="AlphaFoldDB" id="A0A0B6X8D3"/>
<gene>
    <name evidence="1" type="ORF">XBW1_2433</name>
</gene>
<dbReference type="PANTHER" id="PTHR36154">
    <property type="entry name" value="DNA-BINDING TRANSCRIPTIONAL ACTIVATOR ALPA"/>
    <property type="match status" value="1"/>
</dbReference>
<dbReference type="RefSeq" id="WP_046336832.1">
    <property type="nucleotide sequence ID" value="NZ_CAWMEF010000001.1"/>
</dbReference>
<organism evidence="1 2">
    <name type="scientific">Xenorhabdus bovienii</name>
    <name type="common">Xenorhabdus nematophila subsp. bovienii</name>
    <dbReference type="NCBI Taxonomy" id="40576"/>
    <lineage>
        <taxon>Bacteria</taxon>
        <taxon>Pseudomonadati</taxon>
        <taxon>Pseudomonadota</taxon>
        <taxon>Gammaproteobacteria</taxon>
        <taxon>Enterobacterales</taxon>
        <taxon>Morganellaceae</taxon>
        <taxon>Xenorhabdus</taxon>
    </lineage>
</organism>
<name>A0A0B6X8D3_XENBV</name>
<dbReference type="EMBL" id="FO818637">
    <property type="protein sequence ID" value="CDM89790.1"/>
    <property type="molecule type" value="Genomic_DNA"/>
</dbReference>
<dbReference type="Proteomes" id="UP000032930">
    <property type="component" value="Chromosome"/>
</dbReference>
<dbReference type="InterPro" id="IPR010260">
    <property type="entry name" value="AlpA"/>
</dbReference>
<reference evidence="1 2" key="1">
    <citation type="submission" date="2014-02" db="EMBL/GenBank/DDBJ databases">
        <authorList>
            <person name="Genoscope - CEA"/>
        </authorList>
    </citation>
    <scope>NUCLEOTIDE SEQUENCE [LARGE SCALE GENOMIC DNA]</scope>
    <source>
        <strain evidence="1 2">CS03</strain>
    </source>
</reference>
<proteinExistence type="predicted"/>
<dbReference type="Pfam" id="PF05930">
    <property type="entry name" value="Phage_AlpA"/>
    <property type="match status" value="1"/>
</dbReference>
<evidence type="ECO:0000313" key="2">
    <source>
        <dbReference type="Proteomes" id="UP000032930"/>
    </source>
</evidence>
<dbReference type="InterPro" id="IPR052931">
    <property type="entry name" value="Prophage_regulatory_activator"/>
</dbReference>
<evidence type="ECO:0000313" key="1">
    <source>
        <dbReference type="EMBL" id="CDM89790.1"/>
    </source>
</evidence>